<protein>
    <recommendedName>
        <fullName evidence="2">GTPase Era, mitochondrial</fullName>
    </recommendedName>
    <alternativeName>
        <fullName evidence="5">ERA-like protein 1</fullName>
    </alternativeName>
</protein>
<dbReference type="GO" id="GO:0043024">
    <property type="term" value="F:ribosomal small subunit binding"/>
    <property type="evidence" value="ECO:0007669"/>
    <property type="project" value="TreeGrafter"/>
</dbReference>
<sequence length="369" mass="42130">MVFSKIHRSTFLLIRGSQILCGHFNRFASTSMTSVNDGEYHSKIDLKSSNPIHVNKKIPVAVDEFERIKSLKPCQPENPHLLKVSILGEPNVGKSTLTNKLVKWKVCAVSRKVHTTRKKASAIFVEDNKQIVFLDTPGFVSPELSKKHNLEASFVMDPVRSIMDADIIAVVVDISNKWINNRINEDVLQVLQDYKEKKSILILNKIDAMKSKSRMPSLLKILTNNTADDILYSSIQLNNSEDNISNKKTGDTKESLENINYLLNEALPNEWMYHDCVVTDQHPHALAITILREKLLEYLPEEIPYILDLQIYKWNILNTGSPEIGVKIKCHNSRHKRFVIGPAGKHISLCVEKYRNALKEAFKKIFLYI</sequence>
<dbReference type="InterPro" id="IPR005662">
    <property type="entry name" value="GTPase_Era-like"/>
</dbReference>
<dbReference type="FunFam" id="3.40.50.300:FF:002220">
    <property type="entry name" value="GTPase Era, mitochondrial"/>
    <property type="match status" value="1"/>
</dbReference>
<evidence type="ECO:0000259" key="6">
    <source>
        <dbReference type="Pfam" id="PF01926"/>
    </source>
</evidence>
<comment type="similarity">
    <text evidence="1">Belongs to the TRAFAC class TrmE-Era-EngA-EngB-Septin-like GTPase superfamily. Era GTPase family.</text>
</comment>
<proteinExistence type="inferred from homology"/>
<dbReference type="Gene3D" id="3.30.300.20">
    <property type="match status" value="1"/>
</dbReference>
<dbReference type="InterPro" id="IPR027417">
    <property type="entry name" value="P-loop_NTPase"/>
</dbReference>
<evidence type="ECO:0000256" key="1">
    <source>
        <dbReference type="ARBA" id="ARBA00007921"/>
    </source>
</evidence>
<dbReference type="NCBIfam" id="TIGR00231">
    <property type="entry name" value="small_GTP"/>
    <property type="match status" value="1"/>
</dbReference>
<dbReference type="GO" id="GO:0019843">
    <property type="term" value="F:rRNA binding"/>
    <property type="evidence" value="ECO:0007669"/>
    <property type="project" value="TreeGrafter"/>
</dbReference>
<dbReference type="PANTHER" id="PTHR42698:SF1">
    <property type="entry name" value="GTPASE ERA, MITOCHONDRIAL"/>
    <property type="match status" value="1"/>
</dbReference>
<name>A0AAV4RNB0_CAEEX</name>
<dbReference type="EMBL" id="BPLR01008222">
    <property type="protein sequence ID" value="GIY22945.1"/>
    <property type="molecule type" value="Genomic_DNA"/>
</dbReference>
<dbReference type="SUPFAM" id="SSF54814">
    <property type="entry name" value="Prokaryotic type KH domain (KH-domain type II)"/>
    <property type="match status" value="1"/>
</dbReference>
<dbReference type="Proteomes" id="UP001054945">
    <property type="component" value="Unassembled WGS sequence"/>
</dbReference>
<dbReference type="Pfam" id="PF01926">
    <property type="entry name" value="MMR_HSR1"/>
    <property type="match status" value="1"/>
</dbReference>
<evidence type="ECO:0000256" key="4">
    <source>
        <dbReference type="ARBA" id="ARBA00023134"/>
    </source>
</evidence>
<accession>A0AAV4RNB0</accession>
<dbReference type="GO" id="GO:0005525">
    <property type="term" value="F:GTP binding"/>
    <property type="evidence" value="ECO:0007669"/>
    <property type="project" value="UniProtKB-KW"/>
</dbReference>
<dbReference type="Gene3D" id="3.40.50.300">
    <property type="entry name" value="P-loop containing nucleotide triphosphate hydrolases"/>
    <property type="match status" value="1"/>
</dbReference>
<dbReference type="InterPro" id="IPR005225">
    <property type="entry name" value="Small_GTP-bd"/>
</dbReference>
<keyword evidence="3" id="KW-0547">Nucleotide-binding</keyword>
<dbReference type="NCBIfam" id="TIGR00436">
    <property type="entry name" value="era"/>
    <property type="match status" value="1"/>
</dbReference>
<dbReference type="SUPFAM" id="SSF52540">
    <property type="entry name" value="P-loop containing nucleoside triphosphate hydrolases"/>
    <property type="match status" value="1"/>
</dbReference>
<feature type="domain" description="G" evidence="6">
    <location>
        <begin position="83"/>
        <end position="205"/>
    </location>
</feature>
<keyword evidence="4" id="KW-0342">GTP-binding</keyword>
<dbReference type="AlphaFoldDB" id="A0AAV4RNB0"/>
<dbReference type="InterPro" id="IPR015946">
    <property type="entry name" value="KH_dom-like_a/b"/>
</dbReference>
<dbReference type="InterPro" id="IPR009019">
    <property type="entry name" value="KH_sf_prok-type"/>
</dbReference>
<organism evidence="7 8">
    <name type="scientific">Caerostris extrusa</name>
    <name type="common">Bark spider</name>
    <name type="synonym">Caerostris bankana</name>
    <dbReference type="NCBI Taxonomy" id="172846"/>
    <lineage>
        <taxon>Eukaryota</taxon>
        <taxon>Metazoa</taxon>
        <taxon>Ecdysozoa</taxon>
        <taxon>Arthropoda</taxon>
        <taxon>Chelicerata</taxon>
        <taxon>Arachnida</taxon>
        <taxon>Araneae</taxon>
        <taxon>Araneomorphae</taxon>
        <taxon>Entelegynae</taxon>
        <taxon>Araneoidea</taxon>
        <taxon>Araneidae</taxon>
        <taxon>Caerostris</taxon>
    </lineage>
</organism>
<dbReference type="GO" id="GO:0005759">
    <property type="term" value="C:mitochondrial matrix"/>
    <property type="evidence" value="ECO:0007669"/>
    <property type="project" value="TreeGrafter"/>
</dbReference>
<dbReference type="InterPro" id="IPR006073">
    <property type="entry name" value="GTP-bd"/>
</dbReference>
<keyword evidence="8" id="KW-1185">Reference proteome</keyword>
<gene>
    <name evidence="7" type="primary">ERAL1</name>
    <name evidence="7" type="ORF">CEXT_16411</name>
</gene>
<evidence type="ECO:0000313" key="8">
    <source>
        <dbReference type="Proteomes" id="UP001054945"/>
    </source>
</evidence>
<dbReference type="PANTHER" id="PTHR42698">
    <property type="entry name" value="GTPASE ERA"/>
    <property type="match status" value="1"/>
</dbReference>
<dbReference type="GO" id="GO:0000028">
    <property type="term" value="P:ribosomal small subunit assembly"/>
    <property type="evidence" value="ECO:0007669"/>
    <property type="project" value="TreeGrafter"/>
</dbReference>
<evidence type="ECO:0000256" key="5">
    <source>
        <dbReference type="ARBA" id="ARBA00030975"/>
    </source>
</evidence>
<evidence type="ECO:0000313" key="7">
    <source>
        <dbReference type="EMBL" id="GIY22945.1"/>
    </source>
</evidence>
<reference evidence="7 8" key="1">
    <citation type="submission" date="2021-06" db="EMBL/GenBank/DDBJ databases">
        <title>Caerostris extrusa draft genome.</title>
        <authorList>
            <person name="Kono N."/>
            <person name="Arakawa K."/>
        </authorList>
    </citation>
    <scope>NUCLEOTIDE SEQUENCE [LARGE SCALE GENOMIC DNA]</scope>
</reference>
<evidence type="ECO:0000256" key="2">
    <source>
        <dbReference type="ARBA" id="ARBA00019149"/>
    </source>
</evidence>
<comment type="caution">
    <text evidence="7">The sequence shown here is derived from an EMBL/GenBank/DDBJ whole genome shotgun (WGS) entry which is preliminary data.</text>
</comment>
<evidence type="ECO:0000256" key="3">
    <source>
        <dbReference type="ARBA" id="ARBA00022741"/>
    </source>
</evidence>